<feature type="domain" description="Lipid/polyisoprenoid-binding YceI-like" evidence="2">
    <location>
        <begin position="23"/>
        <end position="183"/>
    </location>
</feature>
<keyword evidence="1" id="KW-0732">Signal</keyword>
<dbReference type="SUPFAM" id="SSF101874">
    <property type="entry name" value="YceI-like"/>
    <property type="match status" value="1"/>
</dbReference>
<evidence type="ECO:0000313" key="3">
    <source>
        <dbReference type="EMBL" id="KIM00001.1"/>
    </source>
</evidence>
<dbReference type="RefSeq" id="WP_052472924.1">
    <property type="nucleotide sequence ID" value="NZ_JXSL01000020.1"/>
</dbReference>
<dbReference type="PANTHER" id="PTHR34406">
    <property type="entry name" value="PROTEIN YCEI"/>
    <property type="match status" value="1"/>
</dbReference>
<dbReference type="PANTHER" id="PTHR34406:SF1">
    <property type="entry name" value="PROTEIN YCEI"/>
    <property type="match status" value="1"/>
</dbReference>
<dbReference type="SMART" id="SM00867">
    <property type="entry name" value="YceI"/>
    <property type="match status" value="1"/>
</dbReference>
<organism evidence="3 4">
    <name type="scientific">Paramagnetospirillum magnetotacticum MS-1</name>
    <dbReference type="NCBI Taxonomy" id="272627"/>
    <lineage>
        <taxon>Bacteria</taxon>
        <taxon>Pseudomonadati</taxon>
        <taxon>Pseudomonadota</taxon>
        <taxon>Alphaproteobacteria</taxon>
        <taxon>Rhodospirillales</taxon>
        <taxon>Magnetospirillaceae</taxon>
        <taxon>Paramagnetospirillum</taxon>
    </lineage>
</organism>
<evidence type="ECO:0000259" key="2">
    <source>
        <dbReference type="SMART" id="SM00867"/>
    </source>
</evidence>
<evidence type="ECO:0000256" key="1">
    <source>
        <dbReference type="SAM" id="SignalP"/>
    </source>
</evidence>
<dbReference type="Pfam" id="PF04264">
    <property type="entry name" value="YceI"/>
    <property type="match status" value="1"/>
</dbReference>
<dbReference type="OrthoDB" id="1247465at2"/>
<name>A0A0C2YZC1_PARME</name>
<reference evidence="3 4" key="1">
    <citation type="submission" date="2015-01" db="EMBL/GenBank/DDBJ databases">
        <title>Genome Sequence of Magnetospirillum magnetotacticum Strain MS-1.</title>
        <authorList>
            <person name="Marinov G.K."/>
            <person name="Smalley M.D."/>
            <person name="DeSalvo G."/>
        </authorList>
    </citation>
    <scope>NUCLEOTIDE SEQUENCE [LARGE SCALE GENOMIC DNA]</scope>
    <source>
        <strain evidence="3 4">MS-1</strain>
    </source>
</reference>
<dbReference type="AlphaFoldDB" id="A0A0C2YZC1"/>
<accession>A0A0C2YZC1</accession>
<evidence type="ECO:0000313" key="4">
    <source>
        <dbReference type="Proteomes" id="UP000031971"/>
    </source>
</evidence>
<feature type="chain" id="PRO_5002159936" evidence="1">
    <location>
        <begin position="22"/>
        <end position="186"/>
    </location>
</feature>
<protein>
    <submittedName>
        <fullName evidence="3">YceI family protein</fullName>
    </submittedName>
</protein>
<dbReference type="Proteomes" id="UP000031971">
    <property type="component" value="Unassembled WGS sequence"/>
</dbReference>
<dbReference type="InterPro" id="IPR007372">
    <property type="entry name" value="Lipid/polyisoprenoid-bd_YceI"/>
</dbReference>
<dbReference type="InterPro" id="IPR036761">
    <property type="entry name" value="TTHA0802/YceI-like_sf"/>
</dbReference>
<comment type="caution">
    <text evidence="3">The sequence shown here is derived from an EMBL/GenBank/DDBJ whole genome shotgun (WGS) entry which is preliminary data.</text>
</comment>
<feature type="signal peptide" evidence="1">
    <location>
        <begin position="1"/>
        <end position="21"/>
    </location>
</feature>
<keyword evidence="4" id="KW-1185">Reference proteome</keyword>
<gene>
    <name evidence="3" type="ORF">CCC_02789</name>
</gene>
<dbReference type="Gene3D" id="2.40.128.110">
    <property type="entry name" value="Lipid/polyisoprenoid-binding, YceI-like"/>
    <property type="match status" value="1"/>
</dbReference>
<dbReference type="EMBL" id="JXSL01000020">
    <property type="protein sequence ID" value="KIM00001.1"/>
    <property type="molecule type" value="Genomic_DNA"/>
</dbReference>
<proteinExistence type="predicted"/>
<dbReference type="STRING" id="272627.CCC_02789"/>
<sequence length="186" mass="19681">MKRYACVCLMAAALWSNCAAAAEWNVDTGKSRLGFIGSQGGSPFEGKFTRWSAKIDFDPANPASAKVAVEIDMSSAQTGDAQKDQSLPGADWFDAKTFPKARFEASGFKPKGANAFEAPGTLTIRGMGKSVTLPFSLDIKGGLAHAKGRLDLIRTDFGVGQGEWKSGDMVALQVAVVFELEAAAKP</sequence>